<evidence type="ECO:0000313" key="1">
    <source>
        <dbReference type="EMBL" id="SPD01417.1"/>
    </source>
</evidence>
<sequence length="65" mass="7195">MGARQPQASIPCSRVHRWLLSSSSTSSPRYPLPLALKGPIPPFFSPSSMGRPWNQVIVLCVFDEL</sequence>
<reference evidence="1" key="1">
    <citation type="submission" date="2018-02" db="EMBL/GenBank/DDBJ databases">
        <authorList>
            <person name="Cohen D.B."/>
            <person name="Kent A.D."/>
        </authorList>
    </citation>
    <scope>NUCLEOTIDE SEQUENCE</scope>
</reference>
<organism evidence="1">
    <name type="scientific">Fagus sylvatica</name>
    <name type="common">Beechnut</name>
    <dbReference type="NCBI Taxonomy" id="28930"/>
    <lineage>
        <taxon>Eukaryota</taxon>
        <taxon>Viridiplantae</taxon>
        <taxon>Streptophyta</taxon>
        <taxon>Embryophyta</taxon>
        <taxon>Tracheophyta</taxon>
        <taxon>Spermatophyta</taxon>
        <taxon>Magnoliopsida</taxon>
        <taxon>eudicotyledons</taxon>
        <taxon>Gunneridae</taxon>
        <taxon>Pentapetalae</taxon>
        <taxon>rosids</taxon>
        <taxon>fabids</taxon>
        <taxon>Fagales</taxon>
        <taxon>Fagaceae</taxon>
        <taxon>Fagus</taxon>
    </lineage>
</organism>
<dbReference type="AlphaFoldDB" id="A0A2N9GFW7"/>
<protein>
    <submittedName>
        <fullName evidence="1">Uncharacterized protein</fullName>
    </submittedName>
</protein>
<gene>
    <name evidence="1" type="ORF">FSB_LOCUS29299</name>
</gene>
<name>A0A2N9GFW7_FAGSY</name>
<dbReference type="EMBL" id="OIVN01002198">
    <property type="protein sequence ID" value="SPD01417.1"/>
    <property type="molecule type" value="Genomic_DNA"/>
</dbReference>
<proteinExistence type="predicted"/>
<accession>A0A2N9GFW7</accession>